<dbReference type="AlphaFoldDB" id="A0A914CLZ6"/>
<evidence type="ECO:0000313" key="2">
    <source>
        <dbReference type="WBParaSite" id="ACRNAN_scaffold12113.g27827.t1"/>
    </source>
</evidence>
<reference evidence="2" key="1">
    <citation type="submission" date="2022-11" db="UniProtKB">
        <authorList>
            <consortium name="WormBaseParasite"/>
        </authorList>
    </citation>
    <scope>IDENTIFICATION</scope>
</reference>
<keyword evidence="1" id="KW-1185">Reference proteome</keyword>
<dbReference type="Proteomes" id="UP000887540">
    <property type="component" value="Unplaced"/>
</dbReference>
<name>A0A914CLZ6_9BILA</name>
<organism evidence="1 2">
    <name type="scientific">Acrobeloides nanus</name>
    <dbReference type="NCBI Taxonomy" id="290746"/>
    <lineage>
        <taxon>Eukaryota</taxon>
        <taxon>Metazoa</taxon>
        <taxon>Ecdysozoa</taxon>
        <taxon>Nematoda</taxon>
        <taxon>Chromadorea</taxon>
        <taxon>Rhabditida</taxon>
        <taxon>Tylenchina</taxon>
        <taxon>Cephalobomorpha</taxon>
        <taxon>Cephaloboidea</taxon>
        <taxon>Cephalobidae</taxon>
        <taxon>Acrobeloides</taxon>
    </lineage>
</organism>
<accession>A0A914CLZ6</accession>
<evidence type="ECO:0000313" key="1">
    <source>
        <dbReference type="Proteomes" id="UP000887540"/>
    </source>
</evidence>
<sequence length="35" mass="4054">MEAFNAVVYYSNPGMQPIDVMKRVGRLMELHTIIE</sequence>
<dbReference type="WBParaSite" id="ACRNAN_scaffold12113.g27827.t1">
    <property type="protein sequence ID" value="ACRNAN_scaffold12113.g27827.t1"/>
    <property type="gene ID" value="ACRNAN_scaffold12113.g27827"/>
</dbReference>
<protein>
    <submittedName>
        <fullName evidence="2">Uncharacterized protein</fullName>
    </submittedName>
</protein>
<proteinExistence type="predicted"/>